<keyword evidence="2" id="KW-0808">Transferase</keyword>
<evidence type="ECO:0000259" key="1">
    <source>
        <dbReference type="Pfam" id="PF13524"/>
    </source>
</evidence>
<evidence type="ECO:0000313" key="3">
    <source>
        <dbReference type="Proteomes" id="UP000440965"/>
    </source>
</evidence>
<gene>
    <name evidence="2" type="ORF">F9Z43_22765</name>
</gene>
<protein>
    <submittedName>
        <fullName evidence="2">Glycosyltransferase</fullName>
    </submittedName>
</protein>
<dbReference type="InterPro" id="IPR055259">
    <property type="entry name" value="YkvP/CgeB_Glyco_trans-like"/>
</dbReference>
<dbReference type="RefSeq" id="WP_156867931.1">
    <property type="nucleotide sequence ID" value="NZ_JAEHTA010000010.1"/>
</dbReference>
<sequence length="560" mass="64721">MNLVKQARQAHAEKNYTQAIEIYRRLGRLIGEQFFSANIELCKRRLQPTLQAAKVSARPLPSHDSSGLIYADQIKVALIADEFTTNSFSDEFQALPIEPDNWRMVFEDNKPDVFFCESAWSGPDSVKRPWKGRIYASKNFARENRNELLAILKYCREHGIPTVFWNKEDPTHHTDRVHDFVKTSQEFDFVFTTAEECVDSYKNNYNIKNAYALPFATNPKLFNPIEVKPRSSNVVFAGSWYANHKERSADMSLILDRIMSYGHHLEIYDRYFSDNDSLHEWPDSYKPYLLPSRPHNEMPEVYKAGVFGLNFNTVTNSPTMFARRVFELMSSNTLVISNYSVGTKEMFGDLIIYPDKEPLRLRDITPKEIDDIRDKALIKVLKEHTYTQRWHTILEKIGIPFSKRTRNISFVSKVSSRAEALESISWFQQHGYSMENSALLLLASENMPELEIANLYREFNRFGITVTSISHATKYAITDHYNPVETTHFVEMSQSLDVQSVELSLLHAQYMIDYPIVIGGDSAKRFKIQPLEARSKVIYPSSQFALWLSSKTPTGHGYFI</sequence>
<name>A0A7X3JTA1_9PSED</name>
<dbReference type="Pfam" id="PF13524">
    <property type="entry name" value="Glyco_trans_1_2"/>
    <property type="match status" value="1"/>
</dbReference>
<organism evidence="2 3">
    <name type="scientific">Pseudomonas monteilii</name>
    <dbReference type="NCBI Taxonomy" id="76759"/>
    <lineage>
        <taxon>Bacteria</taxon>
        <taxon>Pseudomonadati</taxon>
        <taxon>Pseudomonadota</taxon>
        <taxon>Gammaproteobacteria</taxon>
        <taxon>Pseudomonadales</taxon>
        <taxon>Pseudomonadaceae</taxon>
        <taxon>Pseudomonas</taxon>
    </lineage>
</organism>
<evidence type="ECO:0000313" key="2">
    <source>
        <dbReference type="EMBL" id="MVF52070.1"/>
    </source>
</evidence>
<reference evidence="2 3" key="1">
    <citation type="submission" date="2019-10" db="EMBL/GenBank/DDBJ databases">
        <title>XDR Pseudomonas monteilii producing IMP-16 from LCR.</title>
        <authorList>
            <person name="Ballaben A."/>
            <person name="Doi Y."/>
        </authorList>
    </citation>
    <scope>NUCLEOTIDE SEQUENCE [LARGE SCALE GENOMIC DNA]</scope>
    <source>
        <strain evidence="2 3">597/14</strain>
    </source>
</reference>
<dbReference type="GO" id="GO:0016740">
    <property type="term" value="F:transferase activity"/>
    <property type="evidence" value="ECO:0007669"/>
    <property type="project" value="UniProtKB-KW"/>
</dbReference>
<accession>A0A7X3JTA1</accession>
<feature type="domain" description="Spore protein YkvP/CgeB glycosyl transferase-like" evidence="1">
    <location>
        <begin position="270"/>
        <end position="395"/>
    </location>
</feature>
<comment type="caution">
    <text evidence="2">The sequence shown here is derived from an EMBL/GenBank/DDBJ whole genome shotgun (WGS) entry which is preliminary data.</text>
</comment>
<dbReference type="Proteomes" id="UP000440965">
    <property type="component" value="Unassembled WGS sequence"/>
</dbReference>
<proteinExistence type="predicted"/>
<dbReference type="EMBL" id="WEIK01000025">
    <property type="protein sequence ID" value="MVF52070.1"/>
    <property type="molecule type" value="Genomic_DNA"/>
</dbReference>
<dbReference type="AlphaFoldDB" id="A0A7X3JTA1"/>